<comment type="caution">
    <text evidence="2">The sequence shown here is derived from an EMBL/GenBank/DDBJ whole genome shotgun (WGS) entry which is preliminary data.</text>
</comment>
<dbReference type="GO" id="GO:0016740">
    <property type="term" value="F:transferase activity"/>
    <property type="evidence" value="ECO:0007669"/>
    <property type="project" value="UniProtKB-KW"/>
</dbReference>
<dbReference type="Gene3D" id="3.90.1200.10">
    <property type="match status" value="1"/>
</dbReference>
<dbReference type="AlphaFoldDB" id="A0A5N7K061"/>
<accession>A0A5N7K061</accession>
<feature type="domain" description="Aminoglycoside phosphotransferase" evidence="1">
    <location>
        <begin position="7"/>
        <end position="114"/>
    </location>
</feature>
<gene>
    <name evidence="2" type="ORF">F0170_23435</name>
</gene>
<reference evidence="2 3" key="1">
    <citation type="submission" date="2019-09" db="EMBL/GenBank/DDBJ databases">
        <title>The draft genomes of Allium pathogen Pseudomonas sp.</title>
        <authorList>
            <person name="Fujikawa T."/>
            <person name="Sawada H."/>
        </authorList>
    </citation>
    <scope>NUCLEOTIDE SEQUENCE [LARGE SCALE GENOMIC DNA]</scope>
    <source>
        <strain evidence="2 3">MAFF 730085</strain>
    </source>
</reference>
<evidence type="ECO:0000313" key="3">
    <source>
        <dbReference type="Proteomes" id="UP000325438"/>
    </source>
</evidence>
<name>A0A5N7K061_9PSED</name>
<evidence type="ECO:0000313" key="2">
    <source>
        <dbReference type="EMBL" id="MPQ86673.1"/>
    </source>
</evidence>
<evidence type="ECO:0000259" key="1">
    <source>
        <dbReference type="Pfam" id="PF01636"/>
    </source>
</evidence>
<dbReference type="InterPro" id="IPR011009">
    <property type="entry name" value="Kinase-like_dom_sf"/>
</dbReference>
<dbReference type="Pfam" id="PF01636">
    <property type="entry name" value="APH"/>
    <property type="match status" value="1"/>
</dbReference>
<protein>
    <submittedName>
        <fullName evidence="2">Phosphotransferase</fullName>
    </submittedName>
</protein>
<dbReference type="RefSeq" id="WP_172979956.1">
    <property type="nucleotide sequence ID" value="NZ_VUBA01000168.1"/>
</dbReference>
<keyword evidence="2" id="KW-0808">Transferase</keyword>
<proteinExistence type="predicted"/>
<dbReference type="InterPro" id="IPR002575">
    <property type="entry name" value="Aminoglycoside_PTrfase"/>
</dbReference>
<dbReference type="Proteomes" id="UP000325438">
    <property type="component" value="Unassembled WGS sequence"/>
</dbReference>
<organism evidence="2 3">
    <name type="scientific">Pseudomonas kitaguniensis</name>
    <dbReference type="NCBI Taxonomy" id="2607908"/>
    <lineage>
        <taxon>Bacteria</taxon>
        <taxon>Pseudomonadati</taxon>
        <taxon>Pseudomonadota</taxon>
        <taxon>Gammaproteobacteria</taxon>
        <taxon>Pseudomonadales</taxon>
        <taxon>Pseudomonadaceae</taxon>
        <taxon>Pseudomonas</taxon>
    </lineage>
</organism>
<dbReference type="SUPFAM" id="SSF56112">
    <property type="entry name" value="Protein kinase-like (PK-like)"/>
    <property type="match status" value="1"/>
</dbReference>
<sequence length="207" mass="23577">MFSYTSTLAELHNLPTTDISQRAPRILCLEKECSRIQKSLKSTSAIPAPMRSKIARNCRSIQDQALHDRAVLCHGDAWLGNAKYADGRVYFIDFEDALFANRNFDLGAMAYSLTARDCNINPCIHWLLQGYNSRSATSATLNTIKPYIQLRSLAVCCFLLGHTRMDEQLIPTLLNRVEYFMGDKFEADIECMRANEPCRNPHPFTKY</sequence>
<dbReference type="EMBL" id="VUBA01000168">
    <property type="protein sequence ID" value="MPQ86673.1"/>
    <property type="molecule type" value="Genomic_DNA"/>
</dbReference>